<sequence length="963" mass="104984">MLEDPIRWRRLVAEYGALRQPGSGLTRQARGQRFNGMIAELLTSFGLRAKSDQRGVGELDVVFNHAGRRYILEAKWEQAKTGTGPIAKLQRRVEQRMAGVTGVFLAIKGFTDEAIDEVDKGRRLDVLLLDQSHWEAMLSGFVPPQELFELITDAASFQGRAYTPLNELLKHRPETPRVTREPVANGTDGMQLQVFTVGAVDHADARRAGVAVDPGGRPLLTLEQGILAVDLPAQRSKWVAPVFGCNNGSLAMADEVLLIARGHGVGRWATGQLTVVSSGAANLDDSHLLMNPDGSAWCLDRGSAGAASARLIRLGTQVGDEKWYELPLAVTAAAWLTTTRLVVSDGADLLLLSSQLTVERRLLAPAGRVRALTALNERQVVTLSDDLTLMRLDLDTQEHRPLGRLSSMAGLHGALVGRSDNSLFVIGRLLAKEGHFAVAEVELGRRPADGEVSHRPEPEVGGSGPWVSPVEPTPPARGRVRATAKAVAGPPAVRVPIELPPSAHAAVRVNHGMSADERLTEQRHGYADGVTAAVAIPLYVLEGLLATNFEIASWLRPWRDHWDRIVSGHAADGETVPDWLPSIAQFLGVYAAPTRVAHAQLTPSLPYVVGFADGLRAAWQDAVRGRLVPPDRETLSQWVRTPLSRPGLPVGLHTITDLRTIAERARRLRTWTWIGRSLLWLVTLVVGVCEIGAIGTTVTGQWEPNTVTNAVIGNACFGIPFIGLLWFAIWDLRRLSNGGQPPRRNRTPSPGPQEHRRTLRAEAASTPKEPLVEPPREHGDWVLSRPDRGNPPAEYAAFAASSGMYWTIVGINTLLVIVLAIIIPTAHIPLVAKALLGLFDAFLVFATIGFANMARNPTRLEIGRAGIQVYSRSGTYWFPWQALESVEIMRLKAGTRHLVGWCTNPELFPESSSSGEGPRFLPKLNAVAICPLNTLHTRRHLVARALHTYGGNRYRNPSKGLSR</sequence>
<accession>A0ABR6M807</accession>
<feature type="region of interest" description="Disordered" evidence="1">
    <location>
        <begin position="738"/>
        <end position="783"/>
    </location>
</feature>
<feature type="transmembrane region" description="Helical" evidence="2">
    <location>
        <begin position="805"/>
        <end position="828"/>
    </location>
</feature>
<keyword evidence="2" id="KW-0472">Membrane</keyword>
<dbReference type="Proteomes" id="UP000618986">
    <property type="component" value="Unassembled WGS sequence"/>
</dbReference>
<evidence type="ECO:0000259" key="3">
    <source>
        <dbReference type="Pfam" id="PF04471"/>
    </source>
</evidence>
<reference evidence="4 5" key="1">
    <citation type="submission" date="2020-08" db="EMBL/GenBank/DDBJ databases">
        <title>Sequencing the genomes of 1000 actinobacteria strains.</title>
        <authorList>
            <person name="Klenk H.-P."/>
        </authorList>
    </citation>
    <scope>NUCLEOTIDE SEQUENCE [LARGE SCALE GENOMIC DNA]</scope>
    <source>
        <strain evidence="4 5">DSM 43036</strain>
    </source>
</reference>
<keyword evidence="2" id="KW-1133">Transmembrane helix</keyword>
<feature type="transmembrane region" description="Helical" evidence="2">
    <location>
        <begin position="677"/>
        <end position="698"/>
    </location>
</feature>
<feature type="compositionally biased region" description="Basic and acidic residues" evidence="1">
    <location>
        <begin position="448"/>
        <end position="458"/>
    </location>
</feature>
<organism evidence="4 5">
    <name type="scientific">Micromonospora echinospora</name>
    <name type="common">Micromonospora purpurea</name>
    <dbReference type="NCBI Taxonomy" id="1877"/>
    <lineage>
        <taxon>Bacteria</taxon>
        <taxon>Bacillati</taxon>
        <taxon>Actinomycetota</taxon>
        <taxon>Actinomycetes</taxon>
        <taxon>Micromonosporales</taxon>
        <taxon>Micromonosporaceae</taxon>
        <taxon>Micromonospora</taxon>
    </lineage>
</organism>
<dbReference type="EMBL" id="JACHJC010000001">
    <property type="protein sequence ID" value="MBB5111357.1"/>
    <property type="molecule type" value="Genomic_DNA"/>
</dbReference>
<dbReference type="InterPro" id="IPR011335">
    <property type="entry name" value="Restrct_endonuc-II-like"/>
</dbReference>
<name>A0ABR6M807_MICEC</name>
<feature type="compositionally biased region" description="Basic and acidic residues" evidence="1">
    <location>
        <begin position="770"/>
        <end position="783"/>
    </location>
</feature>
<feature type="region of interest" description="Disordered" evidence="1">
    <location>
        <begin position="448"/>
        <end position="477"/>
    </location>
</feature>
<proteinExistence type="predicted"/>
<protein>
    <submittedName>
        <fullName evidence="4">Holliday junction resolvase-like predicted endonuclease</fullName>
    </submittedName>
</protein>
<dbReference type="InterPro" id="IPR007560">
    <property type="entry name" value="Restrct_endonuc_IV_Mrr"/>
</dbReference>
<evidence type="ECO:0000313" key="5">
    <source>
        <dbReference type="Proteomes" id="UP000618986"/>
    </source>
</evidence>
<evidence type="ECO:0000256" key="2">
    <source>
        <dbReference type="SAM" id="Phobius"/>
    </source>
</evidence>
<feature type="domain" description="Restriction endonuclease type IV Mrr" evidence="3">
    <location>
        <begin position="28"/>
        <end position="134"/>
    </location>
</feature>
<comment type="caution">
    <text evidence="4">The sequence shown here is derived from an EMBL/GenBank/DDBJ whole genome shotgun (WGS) entry which is preliminary data.</text>
</comment>
<dbReference type="SUPFAM" id="SSF63829">
    <property type="entry name" value="Calcium-dependent phosphotriesterase"/>
    <property type="match status" value="1"/>
</dbReference>
<feature type="transmembrane region" description="Helical" evidence="2">
    <location>
        <begin position="834"/>
        <end position="854"/>
    </location>
</feature>
<keyword evidence="5" id="KW-1185">Reference proteome</keyword>
<evidence type="ECO:0000313" key="4">
    <source>
        <dbReference type="EMBL" id="MBB5111357.1"/>
    </source>
</evidence>
<dbReference type="SUPFAM" id="SSF52980">
    <property type="entry name" value="Restriction endonuclease-like"/>
    <property type="match status" value="1"/>
</dbReference>
<gene>
    <name evidence="4" type="ORF">FHU28_001196</name>
</gene>
<keyword evidence="2" id="KW-0812">Transmembrane</keyword>
<dbReference type="Pfam" id="PF04471">
    <property type="entry name" value="Mrr_cat"/>
    <property type="match status" value="1"/>
</dbReference>
<feature type="transmembrane region" description="Helical" evidence="2">
    <location>
        <begin position="710"/>
        <end position="730"/>
    </location>
</feature>
<evidence type="ECO:0000256" key="1">
    <source>
        <dbReference type="SAM" id="MobiDB-lite"/>
    </source>
</evidence>